<gene>
    <name evidence="16" type="primary">flz</name>
    <name evidence="16" type="ORF">CDAR_474201</name>
</gene>
<evidence type="ECO:0000256" key="6">
    <source>
        <dbReference type="ARBA" id="ARBA00022801"/>
    </source>
</evidence>
<evidence type="ECO:0000313" key="16">
    <source>
        <dbReference type="EMBL" id="GIY33475.1"/>
    </source>
</evidence>
<dbReference type="GO" id="GO:0007155">
    <property type="term" value="P:cell adhesion"/>
    <property type="evidence" value="ECO:0007669"/>
    <property type="project" value="UniProtKB-KW"/>
</dbReference>
<evidence type="ECO:0000256" key="14">
    <source>
        <dbReference type="SAM" id="MobiDB-lite"/>
    </source>
</evidence>
<dbReference type="SMART" id="SM00020">
    <property type="entry name" value="Tryp_SPc"/>
    <property type="match status" value="1"/>
</dbReference>
<evidence type="ECO:0000256" key="3">
    <source>
        <dbReference type="ARBA" id="ARBA00022670"/>
    </source>
</evidence>
<dbReference type="AlphaFoldDB" id="A0AAV4SI42"/>
<evidence type="ECO:0000256" key="2">
    <source>
        <dbReference type="ARBA" id="ARBA00022659"/>
    </source>
</evidence>
<dbReference type="InterPro" id="IPR001254">
    <property type="entry name" value="Trypsin_dom"/>
</dbReference>
<reference evidence="16 17" key="1">
    <citation type="submission" date="2021-06" db="EMBL/GenBank/DDBJ databases">
        <title>Caerostris darwini draft genome.</title>
        <authorList>
            <person name="Kono N."/>
            <person name="Arakawa K."/>
        </authorList>
    </citation>
    <scope>NUCLEOTIDE SEQUENCE [LARGE SCALE GENOMIC DNA]</scope>
</reference>
<evidence type="ECO:0000256" key="1">
    <source>
        <dbReference type="ARBA" id="ARBA00022536"/>
    </source>
</evidence>
<dbReference type="InterPro" id="IPR001314">
    <property type="entry name" value="Peptidase_S1A"/>
</dbReference>
<dbReference type="SUPFAM" id="SSF50494">
    <property type="entry name" value="Trypsin-like serine proteases"/>
    <property type="match status" value="1"/>
</dbReference>
<dbReference type="InterPro" id="IPR018114">
    <property type="entry name" value="TRYPSIN_HIS"/>
</dbReference>
<comment type="catalytic activity">
    <reaction evidence="11">
        <text>Selective cleavage of 103-Arg-|-Ser-104 and 124-Ile-|-Ile-125 bonds in Limulus clotting factor B to form activated factor B. Cleavage of -Pro-Arg-|-Xaa- bonds in synthetic substrates.</text>
        <dbReference type="EC" id="3.4.21.84"/>
    </reaction>
</comment>
<dbReference type="GO" id="GO:0030246">
    <property type="term" value="F:carbohydrate binding"/>
    <property type="evidence" value="ECO:0007669"/>
    <property type="project" value="UniProtKB-KW"/>
</dbReference>
<evidence type="ECO:0000256" key="8">
    <source>
        <dbReference type="ARBA" id="ARBA00022825"/>
    </source>
</evidence>
<keyword evidence="7" id="KW-0353">Hemolymph clotting</keyword>
<dbReference type="Proteomes" id="UP001054837">
    <property type="component" value="Unassembled WGS sequence"/>
</dbReference>
<keyword evidence="2" id="KW-0768">Sushi</keyword>
<dbReference type="GO" id="GO:0042381">
    <property type="term" value="P:hemolymph coagulation"/>
    <property type="evidence" value="ECO:0007669"/>
    <property type="project" value="UniProtKB-KW"/>
</dbReference>
<evidence type="ECO:0000256" key="10">
    <source>
        <dbReference type="ARBA" id="ARBA00023157"/>
    </source>
</evidence>
<dbReference type="FunFam" id="2.40.10.10:FF:000120">
    <property type="entry name" value="Putative serine protease"/>
    <property type="match status" value="1"/>
</dbReference>
<keyword evidence="9" id="KW-0130">Cell adhesion</keyword>
<evidence type="ECO:0000259" key="15">
    <source>
        <dbReference type="PROSITE" id="PS50240"/>
    </source>
</evidence>
<dbReference type="PANTHER" id="PTHR24252">
    <property type="entry name" value="ACROSIN-RELATED"/>
    <property type="match status" value="1"/>
</dbReference>
<dbReference type="PANTHER" id="PTHR24252:SF7">
    <property type="entry name" value="HYALIN"/>
    <property type="match status" value="1"/>
</dbReference>
<evidence type="ECO:0000313" key="17">
    <source>
        <dbReference type="Proteomes" id="UP001054837"/>
    </source>
</evidence>
<keyword evidence="1" id="KW-0245">EGF-like domain</keyword>
<dbReference type="InterPro" id="IPR009003">
    <property type="entry name" value="Peptidase_S1_PA"/>
</dbReference>
<proteinExistence type="predicted"/>
<evidence type="ECO:0000256" key="5">
    <source>
        <dbReference type="ARBA" id="ARBA00022734"/>
    </source>
</evidence>
<accession>A0AAV4SI42</accession>
<evidence type="ECO:0000256" key="12">
    <source>
        <dbReference type="ARBA" id="ARBA00066707"/>
    </source>
</evidence>
<dbReference type="PROSITE" id="PS00135">
    <property type="entry name" value="TRYPSIN_SER"/>
    <property type="match status" value="1"/>
</dbReference>
<evidence type="ECO:0000256" key="4">
    <source>
        <dbReference type="ARBA" id="ARBA00022729"/>
    </source>
</evidence>
<name>A0AAV4SI42_9ARAC</name>
<keyword evidence="4" id="KW-0732">Signal</keyword>
<dbReference type="InterPro" id="IPR043504">
    <property type="entry name" value="Peptidase_S1_PA_chymotrypsin"/>
</dbReference>
<organism evidence="16 17">
    <name type="scientific">Caerostris darwini</name>
    <dbReference type="NCBI Taxonomy" id="1538125"/>
    <lineage>
        <taxon>Eukaryota</taxon>
        <taxon>Metazoa</taxon>
        <taxon>Ecdysozoa</taxon>
        <taxon>Arthropoda</taxon>
        <taxon>Chelicerata</taxon>
        <taxon>Arachnida</taxon>
        <taxon>Araneae</taxon>
        <taxon>Araneomorphae</taxon>
        <taxon>Entelegynae</taxon>
        <taxon>Araneoidea</taxon>
        <taxon>Araneidae</taxon>
        <taxon>Caerostris</taxon>
    </lineage>
</organism>
<feature type="region of interest" description="Disordered" evidence="14">
    <location>
        <begin position="1"/>
        <end position="27"/>
    </location>
</feature>
<evidence type="ECO:0000256" key="9">
    <source>
        <dbReference type="ARBA" id="ARBA00022889"/>
    </source>
</evidence>
<keyword evidence="5" id="KW-0430">Lectin</keyword>
<evidence type="ECO:0000256" key="7">
    <source>
        <dbReference type="ARBA" id="ARBA00022820"/>
    </source>
</evidence>
<sequence length="473" mass="52974">MAPQEIGNPSMSPKNNHKKQQQQQPINQPKFRSKVFLRYYVKGVNQSRIASTQRFVQGSLGYILGPGLPIKLSLSLLIVVSGNPPGDRHAQFDAGSVWCCPLGVCAASGGGSAKSRMWQTDNTKWTHSSYQRHLIIAPLINPDKTTYHHSVVSRDTMPKSATFASLNMSKKKHERMSLRSLVSVTKRLTTIHSIVSRDAEISNFRKSEHVKKETGEDVVTQTSRCGKEEKNVNCTHEDFGIYIKVSIRLGGNMFGQHHCGGVILKKLWVLTAAHCVTSYSARHFTVRVGEYDLTKPETDHIEKDYSVEKIHLHPDLYRPKRYNNDIALLKLHKPIEYNGYSWPTCLPDNDDDFSGQEGTVIGWGFLKENGKSRANILQKAQVPVMNRTQCQLLYNEAKKRIKFEKGQICAGYREGKTDSCQGDSGGPLVVRQDGRFTVIGVVSAGIGCARPLLPGIYTHVPFHLPWITETMES</sequence>
<dbReference type="Pfam" id="PF00089">
    <property type="entry name" value="Trypsin"/>
    <property type="match status" value="1"/>
</dbReference>
<dbReference type="EC" id="3.4.21.84" evidence="12"/>
<evidence type="ECO:0000256" key="13">
    <source>
        <dbReference type="RuleBase" id="RU363034"/>
    </source>
</evidence>
<comment type="caution">
    <text evidence="16">The sequence shown here is derived from an EMBL/GenBank/DDBJ whole genome shotgun (WGS) entry which is preliminary data.</text>
</comment>
<keyword evidence="8 13" id="KW-0720">Serine protease</keyword>
<dbReference type="CDD" id="cd00190">
    <property type="entry name" value="Tryp_SPc"/>
    <property type="match status" value="1"/>
</dbReference>
<keyword evidence="3 13" id="KW-0645">Protease</keyword>
<dbReference type="PRINTS" id="PR00722">
    <property type="entry name" value="CHYMOTRYPSIN"/>
</dbReference>
<keyword evidence="6 13" id="KW-0378">Hydrolase</keyword>
<dbReference type="PROSITE" id="PS00134">
    <property type="entry name" value="TRYPSIN_HIS"/>
    <property type="match status" value="1"/>
</dbReference>
<dbReference type="GO" id="GO:0004252">
    <property type="term" value="F:serine-type endopeptidase activity"/>
    <property type="evidence" value="ECO:0007669"/>
    <property type="project" value="InterPro"/>
</dbReference>
<dbReference type="Gene3D" id="2.40.10.10">
    <property type="entry name" value="Trypsin-like serine proteases"/>
    <property type="match status" value="1"/>
</dbReference>
<dbReference type="EMBL" id="BPLQ01007944">
    <property type="protein sequence ID" value="GIY33475.1"/>
    <property type="molecule type" value="Genomic_DNA"/>
</dbReference>
<keyword evidence="17" id="KW-1185">Reference proteome</keyword>
<evidence type="ECO:0000256" key="11">
    <source>
        <dbReference type="ARBA" id="ARBA00052079"/>
    </source>
</evidence>
<dbReference type="PROSITE" id="PS50240">
    <property type="entry name" value="TRYPSIN_DOM"/>
    <property type="match status" value="1"/>
</dbReference>
<dbReference type="GO" id="GO:0006508">
    <property type="term" value="P:proteolysis"/>
    <property type="evidence" value="ECO:0007669"/>
    <property type="project" value="UniProtKB-KW"/>
</dbReference>
<dbReference type="InterPro" id="IPR033116">
    <property type="entry name" value="TRYPSIN_SER"/>
</dbReference>
<protein>
    <recommendedName>
        <fullName evidence="12">limulus clotting factor C</fullName>
        <ecNumber evidence="12">3.4.21.84</ecNumber>
    </recommendedName>
</protein>
<feature type="domain" description="Peptidase S1" evidence="15">
    <location>
        <begin position="245"/>
        <end position="472"/>
    </location>
</feature>
<keyword evidence="10" id="KW-1015">Disulfide bond</keyword>